<dbReference type="PANTHER" id="PTHR16861:SF4">
    <property type="entry name" value="SH3 DOMAIN PROTEIN (AFU_ORTHOLOGUE AFUA_1G13610)"/>
    <property type="match status" value="1"/>
</dbReference>
<feature type="region of interest" description="Disordered" evidence="1">
    <location>
        <begin position="280"/>
        <end position="309"/>
    </location>
</feature>
<sequence length="567" mass="58695">MGATTPPRQRVIDDTDPAIQYGPNGWFVADPSTLNVGNFGPIYQDTSHATTSTSNLTFPFNGTAISVFGTIIVKTVNNVTDPTWDCFVDEIQISNPQPTFQFPENNWLLCEQPQIAPGSHNLTIQVQSKGQAFYLDYLTYTPLPDASFDTAVLIYPNTDPAVSFGSGWSNIGDLENATNVFGSDISLFFHGTSVSPYAFVPTELPHNATWATYTIDNGSPVNFTLNGLSSPQSPTEYFVPLFATPTIPSGPHNLVITYGGDSHHTPLVIQRFYVTNTTSAAADSPGSSSSPSSSSPSPSPSSKSTKGAPAGAIAGGIIGGIVVLALLAALAFFCQRRRRRRDPDPTSANPYPMSMADAAAPPLAAGAPAPPSGQPYVYSAVPANGNSSGYPFAGTGAATAATSSSGALSGARTGTEDSRPSTTYPYLHRAEAPVHHHPSDAMSSSRGTHAHQLSASSVPASGSGASSAEQHQYPYGGGSTSAVVSHAHEPGFVLGARAGTPSHARLDAARACAPRADEARAGARKGGGGGGSAEWGPARSWYGGASARGQRRAAARWAGHCRAAAGL</sequence>
<comment type="caution">
    <text evidence="3">The sequence shown here is derived from an EMBL/GenBank/DDBJ whole genome shotgun (WGS) entry which is preliminary data.</text>
</comment>
<keyword evidence="2" id="KW-1133">Transmembrane helix</keyword>
<evidence type="ECO:0000256" key="1">
    <source>
        <dbReference type="SAM" id="MobiDB-lite"/>
    </source>
</evidence>
<evidence type="ECO:0000313" key="3">
    <source>
        <dbReference type="EMBL" id="KAF7358204.1"/>
    </source>
</evidence>
<feature type="compositionally biased region" description="Low complexity" evidence="1">
    <location>
        <begin position="402"/>
        <end position="413"/>
    </location>
</feature>
<dbReference type="Gene3D" id="2.60.120.260">
    <property type="entry name" value="Galactose-binding domain-like"/>
    <property type="match status" value="2"/>
</dbReference>
<reference evidence="3" key="1">
    <citation type="submission" date="2020-05" db="EMBL/GenBank/DDBJ databases">
        <title>Mycena genomes resolve the evolution of fungal bioluminescence.</title>
        <authorList>
            <person name="Tsai I.J."/>
        </authorList>
    </citation>
    <scope>NUCLEOTIDE SEQUENCE</scope>
    <source>
        <strain evidence="3">CCC161011</strain>
    </source>
</reference>
<keyword evidence="4" id="KW-1185">Reference proteome</keyword>
<feature type="transmembrane region" description="Helical" evidence="2">
    <location>
        <begin position="310"/>
        <end position="333"/>
    </location>
</feature>
<dbReference type="Proteomes" id="UP000620124">
    <property type="component" value="Unassembled WGS sequence"/>
</dbReference>
<dbReference type="Gene3D" id="1.20.5.510">
    <property type="entry name" value="Single helix bin"/>
    <property type="match status" value="1"/>
</dbReference>
<keyword evidence="2" id="KW-0472">Membrane</keyword>
<proteinExistence type="predicted"/>
<evidence type="ECO:0000256" key="2">
    <source>
        <dbReference type="SAM" id="Phobius"/>
    </source>
</evidence>
<dbReference type="AlphaFoldDB" id="A0A8H6YH79"/>
<dbReference type="OrthoDB" id="3013353at2759"/>
<gene>
    <name evidence="3" type="ORF">MVEN_00868900</name>
</gene>
<keyword evidence="2" id="KW-0812">Transmembrane</keyword>
<dbReference type="EMBL" id="JACAZI010000006">
    <property type="protein sequence ID" value="KAF7358204.1"/>
    <property type="molecule type" value="Genomic_DNA"/>
</dbReference>
<accession>A0A8H6YH79</accession>
<name>A0A8H6YH79_9AGAR</name>
<dbReference type="PANTHER" id="PTHR16861">
    <property type="entry name" value="GLYCOPROTEIN 38"/>
    <property type="match status" value="1"/>
</dbReference>
<organism evidence="3 4">
    <name type="scientific">Mycena venus</name>
    <dbReference type="NCBI Taxonomy" id="2733690"/>
    <lineage>
        <taxon>Eukaryota</taxon>
        <taxon>Fungi</taxon>
        <taxon>Dikarya</taxon>
        <taxon>Basidiomycota</taxon>
        <taxon>Agaricomycotina</taxon>
        <taxon>Agaricomycetes</taxon>
        <taxon>Agaricomycetidae</taxon>
        <taxon>Agaricales</taxon>
        <taxon>Marasmiineae</taxon>
        <taxon>Mycenaceae</taxon>
        <taxon>Mycena</taxon>
    </lineage>
</organism>
<evidence type="ECO:0000313" key="4">
    <source>
        <dbReference type="Proteomes" id="UP000620124"/>
    </source>
</evidence>
<protein>
    <submittedName>
        <fullName evidence="3">Uncharacterized protein</fullName>
    </submittedName>
</protein>
<feature type="region of interest" description="Disordered" evidence="1">
    <location>
        <begin position="402"/>
        <end position="421"/>
    </location>
</feature>
<feature type="compositionally biased region" description="Low complexity" evidence="1">
    <location>
        <begin position="454"/>
        <end position="468"/>
    </location>
</feature>
<feature type="region of interest" description="Disordered" evidence="1">
    <location>
        <begin position="435"/>
        <end position="482"/>
    </location>
</feature>
<feature type="compositionally biased region" description="Polar residues" evidence="1">
    <location>
        <begin position="441"/>
        <end position="453"/>
    </location>
</feature>